<evidence type="ECO:0000313" key="4">
    <source>
        <dbReference type="EMBL" id="GGL75800.1"/>
    </source>
</evidence>
<evidence type="ECO:0000313" key="5">
    <source>
        <dbReference type="Proteomes" id="UP000639973"/>
    </source>
</evidence>
<dbReference type="PROSITE" id="PS51257">
    <property type="entry name" value="PROKAR_LIPOPROTEIN"/>
    <property type="match status" value="1"/>
</dbReference>
<dbReference type="InterPro" id="IPR002931">
    <property type="entry name" value="Transglutaminase-like"/>
</dbReference>
<dbReference type="InterPro" id="IPR025403">
    <property type="entry name" value="TgpA-like_C"/>
</dbReference>
<evidence type="ECO:0000256" key="2">
    <source>
        <dbReference type="SAM" id="Phobius"/>
    </source>
</evidence>
<evidence type="ECO:0000259" key="3">
    <source>
        <dbReference type="SMART" id="SM00460"/>
    </source>
</evidence>
<dbReference type="InterPro" id="IPR052901">
    <property type="entry name" value="Bact_TGase-like"/>
</dbReference>
<evidence type="ECO:0000256" key="1">
    <source>
        <dbReference type="SAM" id="MobiDB-lite"/>
    </source>
</evidence>
<dbReference type="Pfam" id="PF13559">
    <property type="entry name" value="DUF4129"/>
    <property type="match status" value="1"/>
</dbReference>
<organism evidence="4 5">
    <name type="scientific">Deinococcus aerolatus</name>
    <dbReference type="NCBI Taxonomy" id="522487"/>
    <lineage>
        <taxon>Bacteria</taxon>
        <taxon>Thermotogati</taxon>
        <taxon>Deinococcota</taxon>
        <taxon>Deinococci</taxon>
        <taxon>Deinococcales</taxon>
        <taxon>Deinococcaceae</taxon>
        <taxon>Deinococcus</taxon>
    </lineage>
</organism>
<dbReference type="EMBL" id="BMOL01000004">
    <property type="protein sequence ID" value="GGL75800.1"/>
    <property type="molecule type" value="Genomic_DNA"/>
</dbReference>
<gene>
    <name evidence="4" type="ORF">GCM10010840_12410</name>
</gene>
<proteinExistence type="predicted"/>
<dbReference type="InterPro" id="IPR021878">
    <property type="entry name" value="TgpA_N"/>
</dbReference>
<feature type="region of interest" description="Disordered" evidence="1">
    <location>
        <begin position="170"/>
        <end position="190"/>
    </location>
</feature>
<dbReference type="RefSeq" id="WP_229723360.1">
    <property type="nucleotide sequence ID" value="NZ_BMOL01000004.1"/>
</dbReference>
<keyword evidence="5" id="KW-1185">Reference proteome</keyword>
<comment type="caution">
    <text evidence="4">The sequence shown here is derived from an EMBL/GenBank/DDBJ whole genome shotgun (WGS) entry which is preliminary data.</text>
</comment>
<sequence length="961" mass="101468">MPTTHRPPPAPRLTPTRFGLAFLLLVTLTLVGCINYGLSLGYGLTFLLGGVWVMASTGVGRAARQVRLVLTAPAGATAGGEALFTLSVTATVAGAVTLRLNSSAGDTRTVTLRVAAGEVRTLTVPVPARTRGPLTLTPRGAAALDVLGLWAAGLTPPAPVTVNVAPAPETGAPPVPLRTLPGAGDGQTRTRGDEEFAGLRPYTPGDSPRQISWRHVARTGELLTRETDAAQGRVRVLEWGDTSATPPGDTEARLSRLAAWVRELDRLGLAFALKLPGAALAAGSGEGQRLAALALLAGVTPLPPGSPPSRSRMRATTDANALRATLLALAFTLAPGVLWQPLWASALVAGLLAYGAVRTRRPLPAVPTWVLGGMAGLAAVGLNATYGTLLGRDAGTALLALLVALKTAESHGRRDGQLLVLLGLFVASTHFFHGQGPLTALHTILSAALLLAAASRWTAPTRTGPVRPDQEAEADLPAALIRSGRLLALAAPLALTLFVLFPRPESPLWQVPVQGGASTGLSDEIRAGEYSNLAQNRAVAFRADFTGPLPAPDQRYWRGPVYEAYDGQAWKQVRIGGRSPSIEPLASAPAWNYTLTLEASGNPWLLALDTPLTLPQRTVLTTAFQAVTFRPVSARRRVTLESRPARLGVSENPDRLQFNLSLPAGQSPRAAALGAGWSQLPPQGRIEAGLDYLRRGGFAYTLSPPLLPAQDRVDAFLFGTRQGFCEHYAQSFVFLMRAAGLPARIVGGYLGGEQNPDGGYLIVRQQDAHAWAEVWVQGQGWQRVDPTAVVAPARVNAGLSTALTQPQAAVAASPTGLGRFGLRLDALQNRWNDLVVGYDGDRQQALLARMGLGSVGSAPYLVVGALLAVLALLPALWWLRRQARPRDPAARALHSLTVRLRLPREPGETPSAYAARAAQAHPHLTPALDEVVRAYHAARYAPGESTEALKALAAALREVRR</sequence>
<name>A0ABQ2G5I2_9DEIO</name>
<dbReference type="Pfam" id="PF01841">
    <property type="entry name" value="Transglut_core"/>
    <property type="match status" value="1"/>
</dbReference>
<feature type="transmembrane region" description="Helical" evidence="2">
    <location>
        <begin position="858"/>
        <end position="879"/>
    </location>
</feature>
<feature type="transmembrane region" description="Helical" evidence="2">
    <location>
        <begin position="20"/>
        <end position="38"/>
    </location>
</feature>
<feature type="transmembrane region" description="Helical" evidence="2">
    <location>
        <begin position="364"/>
        <end position="383"/>
    </location>
</feature>
<dbReference type="SUPFAM" id="SSF54001">
    <property type="entry name" value="Cysteine proteinases"/>
    <property type="match status" value="1"/>
</dbReference>
<dbReference type="PANTHER" id="PTHR42736:SF1">
    <property type="entry name" value="PROTEIN-GLUTAMINE GAMMA-GLUTAMYLTRANSFERASE"/>
    <property type="match status" value="1"/>
</dbReference>
<protein>
    <submittedName>
        <fullName evidence="4">Transglutaminase</fullName>
    </submittedName>
</protein>
<dbReference type="PANTHER" id="PTHR42736">
    <property type="entry name" value="PROTEIN-GLUTAMINE GAMMA-GLUTAMYLTRANSFERASE"/>
    <property type="match status" value="1"/>
</dbReference>
<dbReference type="Gene3D" id="3.10.620.30">
    <property type="match status" value="1"/>
</dbReference>
<keyword evidence="2" id="KW-1133">Transmembrane helix</keyword>
<feature type="domain" description="Transglutaminase-like" evidence="3">
    <location>
        <begin position="717"/>
        <end position="788"/>
    </location>
</feature>
<keyword evidence="2" id="KW-0812">Transmembrane</keyword>
<dbReference type="Proteomes" id="UP000639973">
    <property type="component" value="Unassembled WGS sequence"/>
</dbReference>
<dbReference type="Pfam" id="PF11992">
    <property type="entry name" value="TgpA_N"/>
    <property type="match status" value="1"/>
</dbReference>
<keyword evidence="2" id="KW-0472">Membrane</keyword>
<reference evidence="5" key="1">
    <citation type="journal article" date="2019" name="Int. J. Syst. Evol. Microbiol.">
        <title>The Global Catalogue of Microorganisms (GCM) 10K type strain sequencing project: providing services to taxonomists for standard genome sequencing and annotation.</title>
        <authorList>
            <consortium name="The Broad Institute Genomics Platform"/>
            <consortium name="The Broad Institute Genome Sequencing Center for Infectious Disease"/>
            <person name="Wu L."/>
            <person name="Ma J."/>
        </authorList>
    </citation>
    <scope>NUCLEOTIDE SEQUENCE [LARGE SCALE GENOMIC DNA]</scope>
    <source>
        <strain evidence="5">JCM 15442</strain>
    </source>
</reference>
<dbReference type="InterPro" id="IPR038765">
    <property type="entry name" value="Papain-like_cys_pep_sf"/>
</dbReference>
<accession>A0ABQ2G5I2</accession>
<dbReference type="SMART" id="SM00460">
    <property type="entry name" value="TGc"/>
    <property type="match status" value="1"/>
</dbReference>
<feature type="transmembrane region" description="Helical" evidence="2">
    <location>
        <begin position="342"/>
        <end position="357"/>
    </location>
</feature>